<evidence type="ECO:0000256" key="3">
    <source>
        <dbReference type="ARBA" id="ARBA00022801"/>
    </source>
</evidence>
<dbReference type="Pfam" id="PF00884">
    <property type="entry name" value="Sulfatase"/>
    <property type="match status" value="1"/>
</dbReference>
<dbReference type="PROSITE" id="PS00149">
    <property type="entry name" value="SULFATASE_2"/>
    <property type="match status" value="1"/>
</dbReference>
<feature type="signal peptide" evidence="5">
    <location>
        <begin position="1"/>
        <end position="29"/>
    </location>
</feature>
<protein>
    <submittedName>
        <fullName evidence="7">Arylsulfatase A-like enzyme</fullName>
    </submittedName>
</protein>
<proteinExistence type="inferred from homology"/>
<dbReference type="InterPro" id="IPR000917">
    <property type="entry name" value="Sulfatase_N"/>
</dbReference>
<keyword evidence="8" id="KW-1185">Reference proteome</keyword>
<dbReference type="RefSeq" id="WP_170150897.1">
    <property type="nucleotide sequence ID" value="NZ_QXDC01000002.1"/>
</dbReference>
<accession>A0A397P934</accession>
<keyword evidence="4" id="KW-0106">Calcium</keyword>
<evidence type="ECO:0000256" key="2">
    <source>
        <dbReference type="ARBA" id="ARBA00022723"/>
    </source>
</evidence>
<dbReference type="AlphaFoldDB" id="A0A397P934"/>
<feature type="chain" id="PRO_5017207373" evidence="5">
    <location>
        <begin position="30"/>
        <end position="495"/>
    </location>
</feature>
<dbReference type="Gene3D" id="3.30.1120.10">
    <property type="match status" value="1"/>
</dbReference>
<dbReference type="PANTHER" id="PTHR42693">
    <property type="entry name" value="ARYLSULFATASE FAMILY MEMBER"/>
    <property type="match status" value="1"/>
</dbReference>
<dbReference type="InterPro" id="IPR050738">
    <property type="entry name" value="Sulfatase"/>
</dbReference>
<name>A0A397P934_9SPHN</name>
<dbReference type="PANTHER" id="PTHR42693:SF33">
    <property type="entry name" value="ARYLSULFATASE"/>
    <property type="match status" value="1"/>
</dbReference>
<dbReference type="GO" id="GO:0046872">
    <property type="term" value="F:metal ion binding"/>
    <property type="evidence" value="ECO:0007669"/>
    <property type="project" value="UniProtKB-KW"/>
</dbReference>
<keyword evidence="5" id="KW-0732">Signal</keyword>
<organism evidence="7 8">
    <name type="scientific">Hephaestia caeni</name>
    <dbReference type="NCBI Taxonomy" id="645617"/>
    <lineage>
        <taxon>Bacteria</taxon>
        <taxon>Pseudomonadati</taxon>
        <taxon>Pseudomonadota</taxon>
        <taxon>Alphaproteobacteria</taxon>
        <taxon>Sphingomonadales</taxon>
        <taxon>Sphingomonadaceae</taxon>
        <taxon>Hephaestia</taxon>
    </lineage>
</organism>
<evidence type="ECO:0000256" key="4">
    <source>
        <dbReference type="ARBA" id="ARBA00022837"/>
    </source>
</evidence>
<keyword evidence="3" id="KW-0378">Hydrolase</keyword>
<dbReference type="SUPFAM" id="SSF53649">
    <property type="entry name" value="Alkaline phosphatase-like"/>
    <property type="match status" value="1"/>
</dbReference>
<evidence type="ECO:0000259" key="6">
    <source>
        <dbReference type="Pfam" id="PF00884"/>
    </source>
</evidence>
<comment type="caution">
    <text evidence="7">The sequence shown here is derived from an EMBL/GenBank/DDBJ whole genome shotgun (WGS) entry which is preliminary data.</text>
</comment>
<evidence type="ECO:0000256" key="1">
    <source>
        <dbReference type="ARBA" id="ARBA00008779"/>
    </source>
</evidence>
<evidence type="ECO:0000313" key="7">
    <source>
        <dbReference type="EMBL" id="RIA46070.1"/>
    </source>
</evidence>
<evidence type="ECO:0000256" key="5">
    <source>
        <dbReference type="SAM" id="SignalP"/>
    </source>
</evidence>
<dbReference type="EMBL" id="QXDC01000002">
    <property type="protein sequence ID" value="RIA46070.1"/>
    <property type="molecule type" value="Genomic_DNA"/>
</dbReference>
<keyword evidence="2" id="KW-0479">Metal-binding</keyword>
<comment type="similarity">
    <text evidence="1">Belongs to the sulfatase family.</text>
</comment>
<dbReference type="InterPro" id="IPR024607">
    <property type="entry name" value="Sulfatase_CS"/>
</dbReference>
<sequence length="495" mass="54136">MARHARAARWASTTMLAAIMGMTAPTAFARPAPAPPPAPAAPAPDAQRPNILFVLIDDMGYGDLSIMGNDKIQTPNLDKLAREGVLMTQFYDAAPICSSSRAGFMTGRFPAEVGFINYVSDRAFNASTGQADWLDPKLPTVARLLKNAGYSTAHIGKWHLGGGRDIGDAPWPTAYGFDQSFTTFEGLGPRVLVADQERDLAEQSDKLGEGARFWEIKTNLTQLYCNMTVDYVAQHADKPWFVNLWFNDVHDPWAPDDDSLSEVMGHGSDSDDDRYLATIVKMDHTLGKLFDRLDQMGEMDNTLVIVTSDNGPSSMQRYYEKGHTAPGSTEHLRGRKWSLYEGGIRQPMIFYWKGHTKAGTRDEQTVGEGVDLLPTIASVIGAKVPAGVDGIDLSPVFAGQAITDRPDLYWAYGKEGAPKKTPQPAMEHDRAPPFAVREGDWKLLAGFGAADPELFNLAADPTESTDVAASQPAVRDRLLGKLKAWMATLPKYNAQ</sequence>
<dbReference type="Gene3D" id="3.40.720.10">
    <property type="entry name" value="Alkaline Phosphatase, subunit A"/>
    <property type="match status" value="1"/>
</dbReference>
<reference evidence="7 8" key="1">
    <citation type="submission" date="2018-08" db="EMBL/GenBank/DDBJ databases">
        <title>Genomic Encyclopedia of Type Strains, Phase IV (KMG-IV): sequencing the most valuable type-strain genomes for metagenomic binning, comparative biology and taxonomic classification.</title>
        <authorList>
            <person name="Goeker M."/>
        </authorList>
    </citation>
    <scope>NUCLEOTIDE SEQUENCE [LARGE SCALE GENOMIC DNA]</scope>
    <source>
        <strain evidence="7 8">DSM 25527</strain>
    </source>
</reference>
<gene>
    <name evidence="7" type="ORF">DFR49_0599</name>
</gene>
<dbReference type="GO" id="GO:0004065">
    <property type="term" value="F:arylsulfatase activity"/>
    <property type="evidence" value="ECO:0007669"/>
    <property type="project" value="TreeGrafter"/>
</dbReference>
<dbReference type="Proteomes" id="UP000266568">
    <property type="component" value="Unassembled WGS sequence"/>
</dbReference>
<feature type="domain" description="Sulfatase N-terminal" evidence="6">
    <location>
        <begin position="49"/>
        <end position="381"/>
    </location>
</feature>
<evidence type="ECO:0000313" key="8">
    <source>
        <dbReference type="Proteomes" id="UP000266568"/>
    </source>
</evidence>
<dbReference type="InterPro" id="IPR017850">
    <property type="entry name" value="Alkaline_phosphatase_core_sf"/>
</dbReference>